<organism evidence="1 2">
    <name type="scientific">Candidatus Roizmanbacteria bacterium CG10_big_fil_rev_8_21_14_0_10_39_12</name>
    <dbReference type="NCBI Taxonomy" id="1974852"/>
    <lineage>
        <taxon>Bacteria</taxon>
        <taxon>Candidatus Roizmaniibacteriota</taxon>
    </lineage>
</organism>
<comment type="caution">
    <text evidence="1">The sequence shown here is derived from an EMBL/GenBank/DDBJ whole genome shotgun (WGS) entry which is preliminary data.</text>
</comment>
<name>A0A2M8KNG7_9BACT</name>
<proteinExistence type="predicted"/>
<dbReference type="AlphaFoldDB" id="A0A2M8KNG7"/>
<reference evidence="2" key="1">
    <citation type="submission" date="2017-09" db="EMBL/GenBank/DDBJ databases">
        <title>Depth-based differentiation of microbial function through sediment-hosted aquifers and enrichment of novel symbionts in the deep terrestrial subsurface.</title>
        <authorList>
            <person name="Probst A.J."/>
            <person name="Ladd B."/>
            <person name="Jarett J.K."/>
            <person name="Geller-Mcgrath D.E."/>
            <person name="Sieber C.M.K."/>
            <person name="Emerson J.B."/>
            <person name="Anantharaman K."/>
            <person name="Thomas B.C."/>
            <person name="Malmstrom R."/>
            <person name="Stieglmeier M."/>
            <person name="Klingl A."/>
            <person name="Woyke T."/>
            <person name="Ryan C.M."/>
            <person name="Banfield J.F."/>
        </authorList>
    </citation>
    <scope>NUCLEOTIDE SEQUENCE [LARGE SCALE GENOMIC DNA]</scope>
</reference>
<gene>
    <name evidence="1" type="ORF">COU87_04460</name>
</gene>
<protein>
    <submittedName>
        <fullName evidence="1">Uncharacterized protein</fullName>
    </submittedName>
</protein>
<accession>A0A2M8KNG7</accession>
<evidence type="ECO:0000313" key="2">
    <source>
        <dbReference type="Proteomes" id="UP000230222"/>
    </source>
</evidence>
<evidence type="ECO:0000313" key="1">
    <source>
        <dbReference type="EMBL" id="PJE61463.1"/>
    </source>
</evidence>
<sequence length="211" mass="23835">MKRYYIRYTIYFILITLVCAVPIHAQEYILELHQIEATESVQLQPKISNSQLSILENQGYVIISSEEKPTEFAFSIDRTDLSFPNLREGGSFGENITLDAKSSTQGQYQILTKLSSPFQTISDQTIEPTTCDDGCTTRMSKQWKSENVFGWGYSIDEGKTYRPFSSQTTSLDTGLSSENSKTKIILKVQTPRSQPEGNFLGVIQMFALPEL</sequence>
<dbReference type="EMBL" id="PFEC01000077">
    <property type="protein sequence ID" value="PJE61463.1"/>
    <property type="molecule type" value="Genomic_DNA"/>
</dbReference>
<dbReference type="Proteomes" id="UP000230222">
    <property type="component" value="Unassembled WGS sequence"/>
</dbReference>